<dbReference type="InterPro" id="IPR003607">
    <property type="entry name" value="HD/PDEase_dom"/>
</dbReference>
<reference evidence="2 3" key="1">
    <citation type="submission" date="2020-08" db="EMBL/GenBank/DDBJ databases">
        <title>Genomic Encyclopedia of Type Strains, Phase III (KMG-III): the genomes of soil and plant-associated and newly described type strains.</title>
        <authorList>
            <person name="Whitman W."/>
        </authorList>
    </citation>
    <scope>NUCLEOTIDE SEQUENCE [LARGE SCALE GENOMIC DNA]</scope>
    <source>
        <strain evidence="2 3">CECT 5862</strain>
    </source>
</reference>
<evidence type="ECO:0000313" key="2">
    <source>
        <dbReference type="EMBL" id="MBB3113272.1"/>
    </source>
</evidence>
<feature type="domain" description="HD-GYP" evidence="1">
    <location>
        <begin position="99"/>
        <end position="294"/>
    </location>
</feature>
<gene>
    <name evidence="2" type="ORF">FHS18_005375</name>
</gene>
<dbReference type="Gene3D" id="1.10.3210.10">
    <property type="entry name" value="Hypothetical protein af1432"/>
    <property type="match status" value="1"/>
</dbReference>
<dbReference type="AlphaFoldDB" id="A0A7W5B2J3"/>
<protein>
    <submittedName>
        <fullName evidence="2">HD-GYP domain-containing protein (C-di-GMP phosphodiesterase class II)</fullName>
    </submittedName>
</protein>
<keyword evidence="3" id="KW-1185">Reference proteome</keyword>
<dbReference type="Pfam" id="PF13487">
    <property type="entry name" value="HD_5"/>
    <property type="match status" value="1"/>
</dbReference>
<accession>A0A7W5B2J3</accession>
<dbReference type="Proteomes" id="UP000570361">
    <property type="component" value="Unassembled WGS sequence"/>
</dbReference>
<dbReference type="RefSeq" id="WP_183603357.1">
    <property type="nucleotide sequence ID" value="NZ_JACHXK010000017.1"/>
</dbReference>
<proteinExistence type="predicted"/>
<evidence type="ECO:0000259" key="1">
    <source>
        <dbReference type="PROSITE" id="PS51832"/>
    </source>
</evidence>
<comment type="caution">
    <text evidence="2">The sequence shown here is derived from an EMBL/GenBank/DDBJ whole genome shotgun (WGS) entry which is preliminary data.</text>
</comment>
<dbReference type="CDD" id="cd00077">
    <property type="entry name" value="HDc"/>
    <property type="match status" value="1"/>
</dbReference>
<sequence>MAHSDQHAFIGYRVRRDIFTSKGTLLLPSGTVLKAKHADLLRANGITLGTDDVTDLKLADETQILEAVMEIKEIFGKVQAEGSLPIDWVKDRVLPKVMDLTSRHANLLDMLRFLHDKDEYTYRHTFAVGVIASMIGRWLGIRGQELIRLSMSASVHDIGKSLVASEILLKPGRLTAEEFDAMKEHAKIGYRLLKDEAVDEVIALVALQHHEREDGTGYPDGVRAEQIHLFSKIVAVADVFHAMTSNRVYKAALPYYEVMTLMWEGKLGSFQRNILNLFIKHIMELHIGKSVVLNDGSPGKIVYVSSSAPLQPLVSRYGVLIDLRLEQELNIREMV</sequence>
<dbReference type="InterPro" id="IPR037522">
    <property type="entry name" value="HD_GYP_dom"/>
</dbReference>
<organism evidence="2 3">
    <name type="scientific">Paenibacillus phyllosphaerae</name>
    <dbReference type="NCBI Taxonomy" id="274593"/>
    <lineage>
        <taxon>Bacteria</taxon>
        <taxon>Bacillati</taxon>
        <taxon>Bacillota</taxon>
        <taxon>Bacilli</taxon>
        <taxon>Bacillales</taxon>
        <taxon>Paenibacillaceae</taxon>
        <taxon>Paenibacillus</taxon>
    </lineage>
</organism>
<dbReference type="PANTHER" id="PTHR43155">
    <property type="entry name" value="CYCLIC DI-GMP PHOSPHODIESTERASE PA4108-RELATED"/>
    <property type="match status" value="1"/>
</dbReference>
<dbReference type="SUPFAM" id="SSF109604">
    <property type="entry name" value="HD-domain/PDEase-like"/>
    <property type="match status" value="1"/>
</dbReference>
<dbReference type="SMART" id="SM00471">
    <property type="entry name" value="HDc"/>
    <property type="match status" value="1"/>
</dbReference>
<dbReference type="PROSITE" id="PS51832">
    <property type="entry name" value="HD_GYP"/>
    <property type="match status" value="1"/>
</dbReference>
<dbReference type="PANTHER" id="PTHR43155:SF2">
    <property type="entry name" value="CYCLIC DI-GMP PHOSPHODIESTERASE PA4108"/>
    <property type="match status" value="1"/>
</dbReference>
<evidence type="ECO:0000313" key="3">
    <source>
        <dbReference type="Proteomes" id="UP000570361"/>
    </source>
</evidence>
<name>A0A7W5B2J3_9BACL</name>
<dbReference type="EMBL" id="JACHXK010000017">
    <property type="protein sequence ID" value="MBB3113272.1"/>
    <property type="molecule type" value="Genomic_DNA"/>
</dbReference>